<dbReference type="Proteomes" id="UP000177328">
    <property type="component" value="Unassembled WGS sequence"/>
</dbReference>
<keyword evidence="5" id="KW-0418">Kinase</keyword>
<evidence type="ECO:0000256" key="1">
    <source>
        <dbReference type="ARBA" id="ARBA00005790"/>
    </source>
</evidence>
<dbReference type="InterPro" id="IPR027417">
    <property type="entry name" value="P-loop_NTPase"/>
</dbReference>
<dbReference type="Gene3D" id="3.40.50.300">
    <property type="entry name" value="P-loop containing nucleotide triphosphate hydrolases"/>
    <property type="match status" value="1"/>
</dbReference>
<protein>
    <recommendedName>
        <fullName evidence="3">Guanylate kinase</fullName>
        <ecNumber evidence="2">2.7.4.8</ecNumber>
    </recommendedName>
    <alternativeName>
        <fullName evidence="6">GMP kinase</fullName>
    </alternativeName>
</protein>
<dbReference type="FunFam" id="3.30.63.10:FF:000002">
    <property type="entry name" value="Guanylate kinase 1"/>
    <property type="match status" value="1"/>
</dbReference>
<feature type="domain" description="Guanylate kinase-like" evidence="7">
    <location>
        <begin position="9"/>
        <end position="202"/>
    </location>
</feature>
<gene>
    <name evidence="8" type="ORF">A3D25_04580</name>
</gene>
<evidence type="ECO:0000313" key="8">
    <source>
        <dbReference type="EMBL" id="OGE40050.1"/>
    </source>
</evidence>
<keyword evidence="4" id="KW-0808">Transferase</keyword>
<evidence type="ECO:0000256" key="6">
    <source>
        <dbReference type="ARBA" id="ARBA00030128"/>
    </source>
</evidence>
<name>A0A1F5KGV7_9BACT</name>
<evidence type="ECO:0000256" key="4">
    <source>
        <dbReference type="ARBA" id="ARBA00022679"/>
    </source>
</evidence>
<dbReference type="EMBL" id="MFDD01000014">
    <property type="protein sequence ID" value="OGE40050.1"/>
    <property type="molecule type" value="Genomic_DNA"/>
</dbReference>
<dbReference type="SUPFAM" id="SSF52540">
    <property type="entry name" value="P-loop containing nucleoside triphosphate hydrolases"/>
    <property type="match status" value="1"/>
</dbReference>
<dbReference type="GO" id="GO:0005829">
    <property type="term" value="C:cytosol"/>
    <property type="evidence" value="ECO:0007669"/>
    <property type="project" value="TreeGrafter"/>
</dbReference>
<dbReference type="InterPro" id="IPR008144">
    <property type="entry name" value="Guanylate_kin-like_dom"/>
</dbReference>
<dbReference type="SMART" id="SM00072">
    <property type="entry name" value="GuKc"/>
    <property type="match status" value="1"/>
</dbReference>
<dbReference type="Pfam" id="PF00625">
    <property type="entry name" value="Guanylate_kin"/>
    <property type="match status" value="1"/>
</dbReference>
<dbReference type="PANTHER" id="PTHR23117:SF13">
    <property type="entry name" value="GUANYLATE KINASE"/>
    <property type="match status" value="1"/>
</dbReference>
<dbReference type="PANTHER" id="PTHR23117">
    <property type="entry name" value="GUANYLATE KINASE-RELATED"/>
    <property type="match status" value="1"/>
</dbReference>
<dbReference type="InterPro" id="IPR008145">
    <property type="entry name" value="GK/Ca_channel_bsu"/>
</dbReference>
<dbReference type="GO" id="GO:0004385">
    <property type="term" value="F:GMP kinase activity"/>
    <property type="evidence" value="ECO:0007669"/>
    <property type="project" value="UniProtKB-EC"/>
</dbReference>
<dbReference type="Gene3D" id="3.30.63.10">
    <property type="entry name" value="Guanylate Kinase phosphate binding domain"/>
    <property type="match status" value="1"/>
</dbReference>
<organism evidence="8 9">
    <name type="scientific">Candidatus Daviesbacteria bacterium RIFCSPHIGHO2_02_FULL_43_12</name>
    <dbReference type="NCBI Taxonomy" id="1797776"/>
    <lineage>
        <taxon>Bacteria</taxon>
        <taxon>Candidatus Daviesiibacteriota</taxon>
    </lineage>
</organism>
<evidence type="ECO:0000313" key="9">
    <source>
        <dbReference type="Proteomes" id="UP000177328"/>
    </source>
</evidence>
<dbReference type="PROSITE" id="PS50052">
    <property type="entry name" value="GUANYLATE_KINASE_2"/>
    <property type="match status" value="1"/>
</dbReference>
<evidence type="ECO:0000256" key="3">
    <source>
        <dbReference type="ARBA" id="ARBA00016296"/>
    </source>
</evidence>
<evidence type="ECO:0000256" key="5">
    <source>
        <dbReference type="ARBA" id="ARBA00022777"/>
    </source>
</evidence>
<reference evidence="8 9" key="1">
    <citation type="journal article" date="2016" name="Nat. Commun.">
        <title>Thousands of microbial genomes shed light on interconnected biogeochemical processes in an aquifer system.</title>
        <authorList>
            <person name="Anantharaman K."/>
            <person name="Brown C.T."/>
            <person name="Hug L.A."/>
            <person name="Sharon I."/>
            <person name="Castelle C.J."/>
            <person name="Probst A.J."/>
            <person name="Thomas B.C."/>
            <person name="Singh A."/>
            <person name="Wilkins M.J."/>
            <person name="Karaoz U."/>
            <person name="Brodie E.L."/>
            <person name="Williams K.H."/>
            <person name="Hubbard S.S."/>
            <person name="Banfield J.F."/>
        </authorList>
    </citation>
    <scope>NUCLEOTIDE SEQUENCE [LARGE SCALE GENOMIC DNA]</scope>
</reference>
<dbReference type="CDD" id="cd00071">
    <property type="entry name" value="GMPK"/>
    <property type="match status" value="1"/>
</dbReference>
<sequence length="207" mass="23975">MNLDSFNSGMLLILTGVTSAAGKDTVMRRLLEIFPQMERIVTVNTRPMRQGEIEGVDHYFRSKEHFADMLQANEFFEWKEFAGNFYGTPKSEIEKVLSGRVVIWRIDPIMALKMQVALTDFFGEDKGKEIWNHTLTIFLDAPNKQTLLQRMLRRGANEQEISARLEDVWNERNKVVGKFKNVIVNTDGRLEEAVERVTKLMSEFRPS</sequence>
<accession>A0A1F5KGV7</accession>
<evidence type="ECO:0000259" key="7">
    <source>
        <dbReference type="PROSITE" id="PS50052"/>
    </source>
</evidence>
<comment type="similarity">
    <text evidence="1">Belongs to the guanylate kinase family.</text>
</comment>
<comment type="caution">
    <text evidence="8">The sequence shown here is derived from an EMBL/GenBank/DDBJ whole genome shotgun (WGS) entry which is preliminary data.</text>
</comment>
<dbReference type="EC" id="2.7.4.8" evidence="2"/>
<dbReference type="AlphaFoldDB" id="A0A1F5KGV7"/>
<proteinExistence type="inferred from homology"/>
<evidence type="ECO:0000256" key="2">
    <source>
        <dbReference type="ARBA" id="ARBA00012961"/>
    </source>
</evidence>